<feature type="site" description="Interaction with substrate tRNA" evidence="10">
    <location>
        <position position="159"/>
    </location>
</feature>
<sequence>MMVRLNSINSSLKPGARSRIKPLDIKTKVIVVLGLTSSGKSGLAVKLALRLRSGQARRLGYKGAEIISADSRQVYRGLDIGSGKITKKEMRGVPHHLLGVASPKRVFTVANFKCLADKKIKEIVSRGKIPIVVGGTGFYIRSVVHNVVIPAVKPNKKLRRELEDKTPEELAQILRRLDYRRWKEIDKKNKRRLARAIEIAESLGKVPPLKADPINADFKLIGIKTGKDKLKKLITRRVKGMVKRGLINETARLLKNGITERRIREFGFEYQDALKYLNGEIESKEGLANSIIRRTLDYTKRQMTWFKRDKDIIWITDPRKAYATVRDFLAH</sequence>
<comment type="function">
    <text evidence="2 10 12">Catalyzes the transfer of a dimethylallyl group onto the adenine at position 37 in tRNAs that read codons beginning with uridine, leading to the formation of N6-(dimethylallyl)adenosine (i(6)A).</text>
</comment>
<evidence type="ECO:0000256" key="4">
    <source>
        <dbReference type="ARBA" id="ARBA00022679"/>
    </source>
</evidence>
<keyword evidence="4 10" id="KW-0808">Transferase</keyword>
<dbReference type="Gene3D" id="3.40.50.300">
    <property type="entry name" value="P-loop containing nucleotide triphosphate hydrolases"/>
    <property type="match status" value="1"/>
</dbReference>
<dbReference type="EMBL" id="PFQX01000046">
    <property type="protein sequence ID" value="PJC65338.1"/>
    <property type="molecule type" value="Genomic_DNA"/>
</dbReference>
<keyword evidence="8 10" id="KW-0460">Magnesium</keyword>
<accession>A0A2M8G127</accession>
<dbReference type="SUPFAM" id="SSF52540">
    <property type="entry name" value="P-loop containing nucleoside triphosphate hydrolases"/>
    <property type="match status" value="1"/>
</dbReference>
<feature type="binding site" evidence="10">
    <location>
        <begin position="34"/>
        <end position="41"/>
    </location>
    <ligand>
        <name>ATP</name>
        <dbReference type="ChEBI" id="CHEBI:30616"/>
    </ligand>
</feature>
<dbReference type="GO" id="GO:0005524">
    <property type="term" value="F:ATP binding"/>
    <property type="evidence" value="ECO:0007669"/>
    <property type="project" value="UniProtKB-UniRule"/>
</dbReference>
<evidence type="ECO:0000313" key="15">
    <source>
        <dbReference type="Proteomes" id="UP000229674"/>
    </source>
</evidence>
<dbReference type="GO" id="GO:0052381">
    <property type="term" value="F:tRNA dimethylallyltransferase activity"/>
    <property type="evidence" value="ECO:0007669"/>
    <property type="project" value="UniProtKB-UniRule"/>
</dbReference>
<evidence type="ECO:0000256" key="11">
    <source>
        <dbReference type="RuleBase" id="RU003783"/>
    </source>
</evidence>
<dbReference type="Proteomes" id="UP000229674">
    <property type="component" value="Unassembled WGS sequence"/>
</dbReference>
<comment type="cofactor">
    <cofactor evidence="1 10">
        <name>Mg(2+)</name>
        <dbReference type="ChEBI" id="CHEBI:18420"/>
    </cofactor>
</comment>
<feature type="binding site" evidence="10">
    <location>
        <begin position="36"/>
        <end position="41"/>
    </location>
    <ligand>
        <name>substrate</name>
    </ligand>
</feature>
<keyword evidence="6 10" id="KW-0547">Nucleotide-binding</keyword>
<comment type="caution">
    <text evidence="14">The sequence shown here is derived from an EMBL/GenBank/DDBJ whole genome shotgun (WGS) entry which is preliminary data.</text>
</comment>
<gene>
    <name evidence="10 14" type="primary">miaA</name>
    <name evidence="14" type="ORF">CO020_01210</name>
</gene>
<evidence type="ECO:0000313" key="14">
    <source>
        <dbReference type="EMBL" id="PJC65338.1"/>
    </source>
</evidence>
<evidence type="ECO:0000256" key="13">
    <source>
        <dbReference type="RuleBase" id="RU003785"/>
    </source>
</evidence>
<comment type="caution">
    <text evidence="10">Lacks conserved residue(s) required for the propagation of feature annotation.</text>
</comment>
<feature type="region of interest" description="Interaction with substrate tRNA" evidence="10">
    <location>
        <begin position="70"/>
        <end position="73"/>
    </location>
</feature>
<comment type="subunit">
    <text evidence="10">Monomer.</text>
</comment>
<dbReference type="EC" id="2.5.1.75" evidence="10"/>
<evidence type="ECO:0000256" key="1">
    <source>
        <dbReference type="ARBA" id="ARBA00001946"/>
    </source>
</evidence>
<dbReference type="PANTHER" id="PTHR11088:SF60">
    <property type="entry name" value="TRNA DIMETHYLALLYLTRANSFERASE"/>
    <property type="match status" value="1"/>
</dbReference>
<dbReference type="InterPro" id="IPR018022">
    <property type="entry name" value="IPT"/>
</dbReference>
<organism evidence="14 15">
    <name type="scientific">Candidatus Colwellbacteria bacterium CG_4_9_14_0_2_um_filter_50_12</name>
    <dbReference type="NCBI Taxonomy" id="1974538"/>
    <lineage>
        <taxon>Bacteria</taxon>
        <taxon>Candidatus Colwelliibacteriota</taxon>
    </lineage>
</organism>
<dbReference type="InterPro" id="IPR027417">
    <property type="entry name" value="P-loop_NTPase"/>
</dbReference>
<evidence type="ECO:0000256" key="12">
    <source>
        <dbReference type="RuleBase" id="RU003784"/>
    </source>
</evidence>
<protein>
    <recommendedName>
        <fullName evidence="10">tRNA dimethylallyltransferase</fullName>
        <ecNumber evidence="10">2.5.1.75</ecNumber>
    </recommendedName>
    <alternativeName>
        <fullName evidence="10">Dimethylallyl diphosphate:tRNA dimethylallyltransferase</fullName>
        <shortName evidence="10">DMAPP:tRNA dimethylallyltransferase</shortName>
        <shortName evidence="10">DMATase</shortName>
    </alternativeName>
    <alternativeName>
        <fullName evidence="10">Isopentenyl-diphosphate:tRNA isopentenyltransferase</fullName>
        <shortName evidence="10">IPP transferase</shortName>
        <shortName evidence="10">IPPT</shortName>
        <shortName evidence="10">IPTase</shortName>
    </alternativeName>
</protein>
<comment type="catalytic activity">
    <reaction evidence="9 10 11">
        <text>adenosine(37) in tRNA + dimethylallyl diphosphate = N(6)-dimethylallyladenosine(37) in tRNA + diphosphate</text>
        <dbReference type="Rhea" id="RHEA:26482"/>
        <dbReference type="Rhea" id="RHEA-COMP:10162"/>
        <dbReference type="Rhea" id="RHEA-COMP:10375"/>
        <dbReference type="ChEBI" id="CHEBI:33019"/>
        <dbReference type="ChEBI" id="CHEBI:57623"/>
        <dbReference type="ChEBI" id="CHEBI:74411"/>
        <dbReference type="ChEBI" id="CHEBI:74415"/>
        <dbReference type="EC" id="2.5.1.75"/>
    </reaction>
</comment>
<dbReference type="NCBIfam" id="TIGR00174">
    <property type="entry name" value="miaA"/>
    <property type="match status" value="1"/>
</dbReference>
<proteinExistence type="inferred from homology"/>
<evidence type="ECO:0000256" key="7">
    <source>
        <dbReference type="ARBA" id="ARBA00022840"/>
    </source>
</evidence>
<dbReference type="InterPro" id="IPR039657">
    <property type="entry name" value="Dimethylallyltransferase"/>
</dbReference>
<dbReference type="HAMAP" id="MF_00185">
    <property type="entry name" value="IPP_trans"/>
    <property type="match status" value="1"/>
</dbReference>
<name>A0A2M8G127_9BACT</name>
<comment type="similarity">
    <text evidence="3 10 13">Belongs to the IPP transferase family.</text>
</comment>
<dbReference type="AlphaFoldDB" id="A0A2M8G127"/>
<keyword evidence="5 10" id="KW-0819">tRNA processing</keyword>
<evidence type="ECO:0000256" key="3">
    <source>
        <dbReference type="ARBA" id="ARBA00005842"/>
    </source>
</evidence>
<evidence type="ECO:0000256" key="8">
    <source>
        <dbReference type="ARBA" id="ARBA00022842"/>
    </source>
</evidence>
<evidence type="ECO:0000256" key="5">
    <source>
        <dbReference type="ARBA" id="ARBA00022694"/>
    </source>
</evidence>
<dbReference type="GO" id="GO:0006400">
    <property type="term" value="P:tRNA modification"/>
    <property type="evidence" value="ECO:0007669"/>
    <property type="project" value="TreeGrafter"/>
</dbReference>
<evidence type="ECO:0000256" key="10">
    <source>
        <dbReference type="HAMAP-Rule" id="MF_00185"/>
    </source>
</evidence>
<dbReference type="Pfam" id="PF01715">
    <property type="entry name" value="IPPT"/>
    <property type="match status" value="1"/>
</dbReference>
<keyword evidence="7 10" id="KW-0067">ATP-binding</keyword>
<evidence type="ECO:0000256" key="2">
    <source>
        <dbReference type="ARBA" id="ARBA00003213"/>
    </source>
</evidence>
<dbReference type="Gene3D" id="1.10.20.140">
    <property type="match status" value="1"/>
</dbReference>
<feature type="site" description="Interaction with substrate tRNA" evidence="10">
    <location>
        <position position="136"/>
    </location>
</feature>
<evidence type="ECO:0000256" key="9">
    <source>
        <dbReference type="ARBA" id="ARBA00049563"/>
    </source>
</evidence>
<reference evidence="15" key="1">
    <citation type="submission" date="2017-09" db="EMBL/GenBank/DDBJ databases">
        <title>Depth-based differentiation of microbial function through sediment-hosted aquifers and enrichment of novel symbionts in the deep terrestrial subsurface.</title>
        <authorList>
            <person name="Probst A.J."/>
            <person name="Ladd B."/>
            <person name="Jarett J.K."/>
            <person name="Geller-Mcgrath D.E."/>
            <person name="Sieber C.M.K."/>
            <person name="Emerson J.B."/>
            <person name="Anantharaman K."/>
            <person name="Thomas B.C."/>
            <person name="Malmstrom R."/>
            <person name="Stieglmeier M."/>
            <person name="Klingl A."/>
            <person name="Woyke T."/>
            <person name="Ryan C.M."/>
            <person name="Banfield J.F."/>
        </authorList>
    </citation>
    <scope>NUCLEOTIDE SEQUENCE [LARGE SCALE GENOMIC DNA]</scope>
</reference>
<evidence type="ECO:0000256" key="6">
    <source>
        <dbReference type="ARBA" id="ARBA00022741"/>
    </source>
</evidence>
<dbReference type="PANTHER" id="PTHR11088">
    <property type="entry name" value="TRNA DIMETHYLALLYLTRANSFERASE"/>
    <property type="match status" value="1"/>
</dbReference>